<dbReference type="GO" id="GO:0005524">
    <property type="term" value="F:ATP binding"/>
    <property type="evidence" value="ECO:0007669"/>
    <property type="project" value="UniProtKB-UniRule"/>
</dbReference>
<dbReference type="InterPro" id="IPR008271">
    <property type="entry name" value="Ser/Thr_kinase_AS"/>
</dbReference>
<evidence type="ECO:0000259" key="8">
    <source>
        <dbReference type="PROSITE" id="PS50011"/>
    </source>
</evidence>
<gene>
    <name evidence="9" type="ORF">NAEGRDRAFT_53261</name>
</gene>
<keyword evidence="2" id="KW-0808">Transferase</keyword>
<feature type="domain" description="Protein kinase" evidence="8">
    <location>
        <begin position="399"/>
        <end position="660"/>
    </location>
</feature>
<dbReference type="VEuPathDB" id="AmoebaDB:NAEGRDRAFT_53261"/>
<feature type="region of interest" description="Disordered" evidence="7">
    <location>
        <begin position="957"/>
        <end position="1029"/>
    </location>
</feature>
<evidence type="ECO:0000256" key="6">
    <source>
        <dbReference type="PROSITE-ProRule" id="PRU10141"/>
    </source>
</evidence>
<dbReference type="eggNOG" id="KOG0198">
    <property type="taxonomic scope" value="Eukaryota"/>
</dbReference>
<sequence>MKSKGSFSNDDMRYSVDTSCTGTTDIEEDIEDLDNYNANGYLTPDEQGLTPHKVGRSPMTDYEGDEIMESIDSLEQSRDTPTSTGSSSPIKHLSVISQNSLSSTPTKNPAAASSSNHLSVGNNSNRQSNLAKKRPQNLSINKSDLTQSNNFVGPHTDFNTSPAKNQQASFRVPSPINSQSSNFSSSSNNSSLNNSLVTGVSNVFFLPSASSDKGSANVNSQQNTPQPMSIHTFSSQPSPSHHLYFKNKKVNTPSHSSKISRAPTPTAIMVNDTPVNDAKYGKETTPKVNVSQNKHLPPIQRKEEHPSQSHNSPRIPKQATNTVEESTGSSAVSTVSTNVTTATTTTNNDTSSTLVSQVSSASSKRSNSSEPSSKVSTASSSTRKGSKSAKKKEKTIKNYKKGDFIGSGASGKVFLGYNLDDGKFFAIKECTFDSVPEDILELKLESLQREINLMKELCHENIVQYYGAEVTGTTLNIFLEYVPGGSVSSLLRRYGRLSEDVVRHYTTQILKGLKYLHENRIVHRDIKGANILVSVEGAIKLADFGASRKIQDIMTLSTEFKSLLGTPHFMAPEVIMQTGHGRSADIWSIGCTVVEMYTGKPPFTEFTTAAAVMFHIAASTEMPSFPEFVSEGCKKFLYKCFIRDPNLRATVDDLLNDPWILQTDESDDEGTDSVSSPAVCSPSDDDCINAFTPSSGSASPFPPEPEHKYDESFDEPPHGGPKIHTELSQEMKEKKPLDVVKPKKGYNSQKDISIFLRKNSMWQSRSFSNGEINLKPVTEKQQQNSNHSDSSDFEDEEITNYFDDDFEEDGFSGLSSMKTEYDPQDPQKLESPDRKKKDASSKQKKVRRKLEEDYKKEVPQPVQQPIEIDNSPKKEKKKTKRKSVTQKFIDSGSSNTTATNSSNQSDMDLFPVIEIPKKTLYQKEREKNDMRARKEEEKIHLMEKELSKLDHSQVFAYQKPEKTESPKKIIPPIPHTSHSKSKSPARERSRIKSAPIKRVSCEDLSETLSPITQLGKVTSPTKTAPKNHR</sequence>
<feature type="compositionally biased region" description="Polar residues" evidence="7">
    <location>
        <begin position="1006"/>
        <end position="1029"/>
    </location>
</feature>
<dbReference type="InParanoid" id="D2VYH3"/>
<feature type="compositionally biased region" description="Low complexity" evidence="7">
    <location>
        <begin position="322"/>
        <end position="383"/>
    </location>
</feature>
<dbReference type="Proteomes" id="UP000006671">
    <property type="component" value="Unassembled WGS sequence"/>
</dbReference>
<keyword evidence="5 6" id="KW-0067">ATP-binding</keyword>
<feature type="compositionally biased region" description="Basic and acidic residues" evidence="7">
    <location>
        <begin position="849"/>
        <end position="858"/>
    </location>
</feature>
<dbReference type="EMBL" id="GG738911">
    <property type="protein sequence ID" value="EFC38110.1"/>
    <property type="molecule type" value="Genomic_DNA"/>
</dbReference>
<dbReference type="SMART" id="SM00220">
    <property type="entry name" value="S_TKc"/>
    <property type="match status" value="1"/>
</dbReference>
<protein>
    <submittedName>
        <fullName evidence="9">Predicted protein</fullName>
    </submittedName>
</protein>
<feature type="compositionally biased region" description="Acidic residues" evidence="7">
    <location>
        <begin position="791"/>
        <end position="810"/>
    </location>
</feature>
<feature type="compositionally biased region" description="Basic and acidic residues" evidence="7">
    <location>
        <begin position="704"/>
        <end position="741"/>
    </location>
</feature>
<dbReference type="OrthoDB" id="266718at2759"/>
<feature type="compositionally biased region" description="Basic residues" evidence="7">
    <location>
        <begin position="384"/>
        <end position="394"/>
    </location>
</feature>
<keyword evidence="3 6" id="KW-0547">Nucleotide-binding</keyword>
<dbReference type="GeneID" id="8857956"/>
<feature type="binding site" evidence="6">
    <location>
        <position position="428"/>
    </location>
    <ligand>
        <name>ATP</name>
        <dbReference type="ChEBI" id="CHEBI:30616"/>
    </ligand>
</feature>
<reference evidence="9 10" key="1">
    <citation type="journal article" date="2010" name="Cell">
        <title>The genome of Naegleria gruberi illuminates early eukaryotic versatility.</title>
        <authorList>
            <person name="Fritz-Laylin L.K."/>
            <person name="Prochnik S.E."/>
            <person name="Ginger M.L."/>
            <person name="Dacks J.B."/>
            <person name="Carpenter M.L."/>
            <person name="Field M.C."/>
            <person name="Kuo A."/>
            <person name="Paredez A."/>
            <person name="Chapman J."/>
            <person name="Pham J."/>
            <person name="Shu S."/>
            <person name="Neupane R."/>
            <person name="Cipriano M."/>
            <person name="Mancuso J."/>
            <person name="Tu H."/>
            <person name="Salamov A."/>
            <person name="Lindquist E."/>
            <person name="Shapiro H."/>
            <person name="Lucas S."/>
            <person name="Grigoriev I.V."/>
            <person name="Cande W.Z."/>
            <person name="Fulton C."/>
            <person name="Rokhsar D.S."/>
            <person name="Dawson S.C."/>
        </authorList>
    </citation>
    <scope>NUCLEOTIDE SEQUENCE [LARGE SCALE GENOMIC DNA]</scope>
    <source>
        <strain evidence="9 10">NEG-M</strain>
    </source>
</reference>
<evidence type="ECO:0000256" key="4">
    <source>
        <dbReference type="ARBA" id="ARBA00022777"/>
    </source>
</evidence>
<feature type="region of interest" description="Disordered" evidence="7">
    <location>
        <begin position="1"/>
        <end position="192"/>
    </location>
</feature>
<feature type="region of interest" description="Disordered" evidence="7">
    <location>
        <begin position="691"/>
        <end position="744"/>
    </location>
</feature>
<dbReference type="InterPro" id="IPR017441">
    <property type="entry name" value="Protein_kinase_ATP_BS"/>
</dbReference>
<dbReference type="RefSeq" id="XP_002670854.1">
    <property type="nucleotide sequence ID" value="XM_002670808.1"/>
</dbReference>
<evidence type="ECO:0000256" key="1">
    <source>
        <dbReference type="ARBA" id="ARBA00022527"/>
    </source>
</evidence>
<evidence type="ECO:0000256" key="2">
    <source>
        <dbReference type="ARBA" id="ARBA00022679"/>
    </source>
</evidence>
<dbReference type="PANTHER" id="PTHR11584:SF369">
    <property type="entry name" value="MITOGEN-ACTIVATED PROTEIN KINASE KINASE KINASE 19-RELATED"/>
    <property type="match status" value="1"/>
</dbReference>
<evidence type="ECO:0000313" key="10">
    <source>
        <dbReference type="Proteomes" id="UP000006671"/>
    </source>
</evidence>
<dbReference type="PANTHER" id="PTHR11584">
    <property type="entry name" value="SERINE/THREONINE PROTEIN KINASE"/>
    <property type="match status" value="1"/>
</dbReference>
<feature type="region of interest" description="Disordered" evidence="7">
    <location>
        <begin position="772"/>
        <end position="910"/>
    </location>
</feature>
<feature type="compositionally biased region" description="Polar residues" evidence="7">
    <location>
        <begin position="79"/>
        <end position="169"/>
    </location>
</feature>
<keyword evidence="1" id="KW-0723">Serine/threonine-protein kinase</keyword>
<keyword evidence="4" id="KW-0418">Kinase</keyword>
<feature type="region of interest" description="Disordered" evidence="7">
    <location>
        <begin position="211"/>
        <end position="240"/>
    </location>
</feature>
<organism evidence="10">
    <name type="scientific">Naegleria gruberi</name>
    <name type="common">Amoeba</name>
    <dbReference type="NCBI Taxonomy" id="5762"/>
    <lineage>
        <taxon>Eukaryota</taxon>
        <taxon>Discoba</taxon>
        <taxon>Heterolobosea</taxon>
        <taxon>Tetramitia</taxon>
        <taxon>Eutetramitia</taxon>
        <taxon>Vahlkampfiidae</taxon>
        <taxon>Naegleria</taxon>
    </lineage>
</organism>
<evidence type="ECO:0000256" key="7">
    <source>
        <dbReference type="SAM" id="MobiDB-lite"/>
    </source>
</evidence>
<dbReference type="FunFam" id="1.10.510.10:FF:000071">
    <property type="entry name" value="Mitogen-activated protein kinase kinase kinase 3 isoform 2"/>
    <property type="match status" value="1"/>
</dbReference>
<feature type="compositionally biased region" description="Basic residues" evidence="7">
    <location>
        <begin position="874"/>
        <end position="884"/>
    </location>
</feature>
<proteinExistence type="predicted"/>
<evidence type="ECO:0000256" key="3">
    <source>
        <dbReference type="ARBA" id="ARBA00022741"/>
    </source>
</evidence>
<dbReference type="PROSITE" id="PS00108">
    <property type="entry name" value="PROTEIN_KINASE_ST"/>
    <property type="match status" value="1"/>
</dbReference>
<dbReference type="InterPro" id="IPR011009">
    <property type="entry name" value="Kinase-like_dom_sf"/>
</dbReference>
<dbReference type="SUPFAM" id="SSF56112">
    <property type="entry name" value="Protein kinase-like (PK-like)"/>
    <property type="match status" value="1"/>
</dbReference>
<feature type="compositionally biased region" description="Polar residues" evidence="7">
    <location>
        <begin position="211"/>
        <end position="239"/>
    </location>
</feature>
<dbReference type="PROSITE" id="PS00107">
    <property type="entry name" value="PROTEIN_KINASE_ATP"/>
    <property type="match status" value="1"/>
</dbReference>
<feature type="region of interest" description="Disordered" evidence="7">
    <location>
        <begin position="662"/>
        <end position="681"/>
    </location>
</feature>
<dbReference type="OMA" id="EGNIQIC"/>
<feature type="compositionally biased region" description="Acidic residues" evidence="7">
    <location>
        <begin position="25"/>
        <end position="34"/>
    </location>
</feature>
<evidence type="ECO:0000256" key="5">
    <source>
        <dbReference type="ARBA" id="ARBA00022840"/>
    </source>
</evidence>
<dbReference type="STRING" id="5762.D2VYH3"/>
<dbReference type="CDD" id="cd06606">
    <property type="entry name" value="STKc_MAPKKK"/>
    <property type="match status" value="1"/>
</dbReference>
<feature type="compositionally biased region" description="Low complexity" evidence="7">
    <location>
        <begin position="891"/>
        <end position="905"/>
    </location>
</feature>
<feature type="compositionally biased region" description="Low complexity" evidence="7">
    <location>
        <begin position="177"/>
        <end position="192"/>
    </location>
</feature>
<feature type="compositionally biased region" description="Basic and acidic residues" evidence="7">
    <location>
        <begin position="819"/>
        <end position="841"/>
    </location>
</feature>
<evidence type="ECO:0000313" key="9">
    <source>
        <dbReference type="EMBL" id="EFC38110.1"/>
    </source>
</evidence>
<dbReference type="GO" id="GO:0004674">
    <property type="term" value="F:protein serine/threonine kinase activity"/>
    <property type="evidence" value="ECO:0007669"/>
    <property type="project" value="UniProtKB-KW"/>
</dbReference>
<dbReference type="PROSITE" id="PS50011">
    <property type="entry name" value="PROTEIN_KINASE_DOM"/>
    <property type="match status" value="1"/>
</dbReference>
<keyword evidence="10" id="KW-1185">Reference proteome</keyword>
<accession>D2VYH3</accession>
<dbReference type="AlphaFoldDB" id="D2VYH3"/>
<dbReference type="KEGG" id="ngr:NAEGRDRAFT_53261"/>
<name>D2VYH3_NAEGR</name>
<dbReference type="Pfam" id="PF00069">
    <property type="entry name" value="Pkinase"/>
    <property type="match status" value="1"/>
</dbReference>
<dbReference type="Gene3D" id="1.10.510.10">
    <property type="entry name" value="Transferase(Phosphotransferase) domain 1"/>
    <property type="match status" value="1"/>
</dbReference>
<feature type="region of interest" description="Disordered" evidence="7">
    <location>
        <begin position="268"/>
        <end position="394"/>
    </location>
</feature>
<dbReference type="InterPro" id="IPR000719">
    <property type="entry name" value="Prot_kinase_dom"/>
</dbReference>